<keyword evidence="3" id="KW-1003">Cell membrane</keyword>
<dbReference type="GO" id="GO:0005886">
    <property type="term" value="C:plasma membrane"/>
    <property type="evidence" value="ECO:0007669"/>
    <property type="project" value="UniProtKB-SubCell"/>
</dbReference>
<comment type="subcellular location">
    <subcellularLocation>
        <location evidence="1">Cell membrane</location>
        <topology evidence="1">Multi-pass membrane protein</topology>
    </subcellularLocation>
</comment>
<keyword evidence="6 8" id="KW-0472">Membrane</keyword>
<evidence type="ECO:0000313" key="11">
    <source>
        <dbReference type="Proteomes" id="UP000797356"/>
    </source>
</evidence>
<keyword evidence="4 8" id="KW-0812">Transmembrane</keyword>
<name>A0A8K0MW40_COCNU</name>
<evidence type="ECO:0000256" key="8">
    <source>
        <dbReference type="SAM" id="Phobius"/>
    </source>
</evidence>
<feature type="transmembrane region" description="Helical" evidence="8">
    <location>
        <begin position="124"/>
        <end position="149"/>
    </location>
</feature>
<feature type="region of interest" description="Disordered" evidence="7">
    <location>
        <begin position="342"/>
        <end position="398"/>
    </location>
</feature>
<accession>A0A8K0MW40</accession>
<evidence type="ECO:0000256" key="7">
    <source>
        <dbReference type="SAM" id="MobiDB-lite"/>
    </source>
</evidence>
<dbReference type="AlphaFoldDB" id="A0A8K0MW40"/>
<sequence>MESSSSKEEVVSLPEPKRAVKEDVVSLPEPKKATKENIISPPEPKRATKENVISPPEPKRAAKQEGVSLPKPRRAQRRNKWATQVVFRSFAMIATFAAALVIIFDEQTTDVAGFAMHANYKSSPTFRFFMIGNFVATGYEMLALIVVSYTGTHCLVNFMDLVTRGFLVLIFQTFTLLSRISLSPQFPAFSLPVGKKGSSPREGITKPVRVGKLSLLSDSRNSSTRTTILKVEEAAEISNMGGETNNGFSINEMDRESKKDYIPDEDDDDIDLDGEEDPDSEFSFDLGNGMILKKVRDPVGGFIKLERIVGPKYVASPKKIGEPANGFELVSDGISKYDRTFESKEIKTPDNGSTSSPTASGRLSTSVNGGVQEVIETSSSKHVTTEASSISSSEDQTTGILPLSGLQATETLLENDPSVLLQSGPSISIKNSRGNSTSTPKRRKKQVMPPISEMNRLLLRNHASYRSMRPRWSSARDQQLLAAKAQIKNAPIVNKDHELYAPAFRNISMFKRYVVHNVTYVKNPVSGGISWSLALASLQQEDVPRLKEILLSIPREKYLSLQMGVRKAQQHFLWHSKPVKYDAFHMILHSVWFNRVFNIRAR</sequence>
<feature type="compositionally biased region" description="Acidic residues" evidence="7">
    <location>
        <begin position="263"/>
        <end position="281"/>
    </location>
</feature>
<feature type="domain" description="Casparian strip membrane protein" evidence="9">
    <location>
        <begin position="81"/>
        <end position="150"/>
    </location>
</feature>
<feature type="transmembrane region" description="Helical" evidence="8">
    <location>
        <begin position="161"/>
        <end position="182"/>
    </location>
</feature>
<dbReference type="Pfam" id="PF04535">
    <property type="entry name" value="CASP_dom"/>
    <property type="match status" value="1"/>
</dbReference>
<reference evidence="10" key="1">
    <citation type="journal article" date="2017" name="Gigascience">
        <title>The genome draft of coconut (Cocos nucifera).</title>
        <authorList>
            <person name="Xiao Y."/>
            <person name="Xu P."/>
            <person name="Fan H."/>
            <person name="Baudouin L."/>
            <person name="Xia W."/>
            <person name="Bocs S."/>
            <person name="Xu J."/>
            <person name="Li Q."/>
            <person name="Guo A."/>
            <person name="Zhou L."/>
            <person name="Li J."/>
            <person name="Wu Y."/>
            <person name="Ma Z."/>
            <person name="Armero A."/>
            <person name="Issali A.E."/>
            <person name="Liu N."/>
            <person name="Peng M."/>
            <person name="Yang Y."/>
        </authorList>
    </citation>
    <scope>NUCLEOTIDE SEQUENCE</scope>
    <source>
        <tissue evidence="10">Spear leaf of Hainan Tall coconut</tissue>
    </source>
</reference>
<gene>
    <name evidence="10" type="ORF">COCNU_02G003780</name>
</gene>
<evidence type="ECO:0000256" key="4">
    <source>
        <dbReference type="ARBA" id="ARBA00022692"/>
    </source>
</evidence>
<feature type="region of interest" description="Disordered" evidence="7">
    <location>
        <begin position="423"/>
        <end position="448"/>
    </location>
</feature>
<dbReference type="OrthoDB" id="1924787at2759"/>
<feature type="transmembrane region" description="Helical" evidence="8">
    <location>
        <begin position="81"/>
        <end position="104"/>
    </location>
</feature>
<feature type="region of interest" description="Disordered" evidence="7">
    <location>
        <begin position="259"/>
        <end position="281"/>
    </location>
</feature>
<dbReference type="EMBL" id="CM017873">
    <property type="protein sequence ID" value="KAG1330410.1"/>
    <property type="molecule type" value="Genomic_DNA"/>
</dbReference>
<evidence type="ECO:0000256" key="3">
    <source>
        <dbReference type="ARBA" id="ARBA00022475"/>
    </source>
</evidence>
<proteinExistence type="inferred from homology"/>
<feature type="compositionally biased region" description="Polar residues" evidence="7">
    <location>
        <begin position="350"/>
        <end position="398"/>
    </location>
</feature>
<dbReference type="Proteomes" id="UP000797356">
    <property type="component" value="Chromosome 2"/>
</dbReference>
<feature type="region of interest" description="Disordered" evidence="7">
    <location>
        <begin position="1"/>
        <end position="75"/>
    </location>
</feature>
<keyword evidence="11" id="KW-1185">Reference proteome</keyword>
<comment type="similarity">
    <text evidence="2">Belongs to the Casparian strip membrane proteins (CASP) family.</text>
</comment>
<feature type="compositionally biased region" description="Basic and acidic residues" evidence="7">
    <location>
        <begin position="1"/>
        <end position="35"/>
    </location>
</feature>
<evidence type="ECO:0000259" key="9">
    <source>
        <dbReference type="Pfam" id="PF04535"/>
    </source>
</evidence>
<comment type="caution">
    <text evidence="10">The sequence shown here is derived from an EMBL/GenBank/DDBJ whole genome shotgun (WGS) entry which is preliminary data.</text>
</comment>
<evidence type="ECO:0000256" key="1">
    <source>
        <dbReference type="ARBA" id="ARBA00004651"/>
    </source>
</evidence>
<evidence type="ECO:0000256" key="5">
    <source>
        <dbReference type="ARBA" id="ARBA00022989"/>
    </source>
</evidence>
<evidence type="ECO:0000256" key="2">
    <source>
        <dbReference type="ARBA" id="ARBA00007651"/>
    </source>
</evidence>
<evidence type="ECO:0000256" key="6">
    <source>
        <dbReference type="ARBA" id="ARBA00023136"/>
    </source>
</evidence>
<protein>
    <recommendedName>
        <fullName evidence="9">Casparian strip membrane protein domain-containing protein</fullName>
    </recommendedName>
</protein>
<evidence type="ECO:0000313" key="10">
    <source>
        <dbReference type="EMBL" id="KAG1330410.1"/>
    </source>
</evidence>
<keyword evidence="5 8" id="KW-1133">Transmembrane helix</keyword>
<reference evidence="10" key="2">
    <citation type="submission" date="2019-07" db="EMBL/GenBank/DDBJ databases">
        <authorList>
            <person name="Yang Y."/>
            <person name="Bocs S."/>
            <person name="Baudouin L."/>
        </authorList>
    </citation>
    <scope>NUCLEOTIDE SEQUENCE</scope>
    <source>
        <tissue evidence="10">Spear leaf of Hainan Tall coconut</tissue>
    </source>
</reference>
<dbReference type="InterPro" id="IPR006702">
    <property type="entry name" value="CASP_dom"/>
</dbReference>
<feature type="compositionally biased region" description="Polar residues" evidence="7">
    <location>
        <begin position="423"/>
        <end position="439"/>
    </location>
</feature>
<organism evidence="10 11">
    <name type="scientific">Cocos nucifera</name>
    <name type="common">Coconut palm</name>
    <dbReference type="NCBI Taxonomy" id="13894"/>
    <lineage>
        <taxon>Eukaryota</taxon>
        <taxon>Viridiplantae</taxon>
        <taxon>Streptophyta</taxon>
        <taxon>Embryophyta</taxon>
        <taxon>Tracheophyta</taxon>
        <taxon>Spermatophyta</taxon>
        <taxon>Magnoliopsida</taxon>
        <taxon>Liliopsida</taxon>
        <taxon>Arecaceae</taxon>
        <taxon>Arecoideae</taxon>
        <taxon>Cocoseae</taxon>
        <taxon>Attaleinae</taxon>
        <taxon>Cocos</taxon>
    </lineage>
</organism>